<dbReference type="SUPFAM" id="SSF46785">
    <property type="entry name" value="Winged helix' DNA-binding domain"/>
    <property type="match status" value="1"/>
</dbReference>
<name>A0A9D1DDA7_9FIRM</name>
<dbReference type="InterPro" id="IPR036388">
    <property type="entry name" value="WH-like_DNA-bd_sf"/>
</dbReference>
<dbReference type="InterPro" id="IPR006199">
    <property type="entry name" value="LexA_DNA-bd_dom"/>
</dbReference>
<gene>
    <name evidence="2" type="ORF">IAB89_02025</name>
</gene>
<comment type="caution">
    <text evidence="2">The sequence shown here is derived from an EMBL/GenBank/DDBJ whole genome shotgun (WGS) entry which is preliminary data.</text>
</comment>
<proteinExistence type="predicted"/>
<dbReference type="InterPro" id="IPR036390">
    <property type="entry name" value="WH_DNA-bd_sf"/>
</dbReference>
<evidence type="ECO:0000259" key="1">
    <source>
        <dbReference type="Pfam" id="PF01726"/>
    </source>
</evidence>
<dbReference type="Pfam" id="PF01726">
    <property type="entry name" value="LexA_DNA_bind"/>
    <property type="match status" value="1"/>
</dbReference>
<evidence type="ECO:0000313" key="2">
    <source>
        <dbReference type="EMBL" id="HIR46426.1"/>
    </source>
</evidence>
<dbReference type="GO" id="GO:0006508">
    <property type="term" value="P:proteolysis"/>
    <property type="evidence" value="ECO:0007669"/>
    <property type="project" value="InterPro"/>
</dbReference>
<sequence>MGEASKTKEKILDFVSAFCDQHGYSPSYREIAIGVGIKSTATISRHIHDLIQSGVLPPVEQCPRKLTLRRKTKLTAGTGEQVQRIRLEAADGGVVCFDCNLKKERDGLELSFTGILDATRLKRPVSRIVNCSIDNGEAL</sequence>
<organism evidence="2 3">
    <name type="scientific">Candidatus Caccousia avicola</name>
    <dbReference type="NCBI Taxonomy" id="2840721"/>
    <lineage>
        <taxon>Bacteria</taxon>
        <taxon>Bacillati</taxon>
        <taxon>Bacillota</taxon>
        <taxon>Clostridia</taxon>
        <taxon>Eubacteriales</taxon>
        <taxon>Oscillospiraceae</taxon>
        <taxon>Oscillospiraceae incertae sedis</taxon>
        <taxon>Candidatus Caccousia</taxon>
    </lineage>
</organism>
<protein>
    <recommendedName>
        <fullName evidence="1">LexA repressor DNA-binding domain-containing protein</fullName>
    </recommendedName>
</protein>
<dbReference type="Gene3D" id="1.10.10.10">
    <property type="entry name" value="Winged helix-like DNA-binding domain superfamily/Winged helix DNA-binding domain"/>
    <property type="match status" value="1"/>
</dbReference>
<feature type="domain" description="LexA repressor DNA-binding" evidence="1">
    <location>
        <begin position="5"/>
        <end position="64"/>
    </location>
</feature>
<dbReference type="EMBL" id="DVGZ01000022">
    <property type="protein sequence ID" value="HIR46426.1"/>
    <property type="molecule type" value="Genomic_DNA"/>
</dbReference>
<reference evidence="2" key="2">
    <citation type="journal article" date="2021" name="PeerJ">
        <title>Extensive microbial diversity within the chicken gut microbiome revealed by metagenomics and culture.</title>
        <authorList>
            <person name="Gilroy R."/>
            <person name="Ravi A."/>
            <person name="Getino M."/>
            <person name="Pursley I."/>
            <person name="Horton D.L."/>
            <person name="Alikhan N.F."/>
            <person name="Baker D."/>
            <person name="Gharbi K."/>
            <person name="Hall N."/>
            <person name="Watson M."/>
            <person name="Adriaenssens E.M."/>
            <person name="Foster-Nyarko E."/>
            <person name="Jarju S."/>
            <person name="Secka A."/>
            <person name="Antonio M."/>
            <person name="Oren A."/>
            <person name="Chaudhuri R.R."/>
            <person name="La Ragione R."/>
            <person name="Hildebrand F."/>
            <person name="Pallen M.J."/>
        </authorList>
    </citation>
    <scope>NUCLEOTIDE SEQUENCE</scope>
    <source>
        <strain evidence="2">ChiSxjej1B13-7958</strain>
    </source>
</reference>
<reference evidence="2" key="1">
    <citation type="submission" date="2020-10" db="EMBL/GenBank/DDBJ databases">
        <authorList>
            <person name="Gilroy R."/>
        </authorList>
    </citation>
    <scope>NUCLEOTIDE SEQUENCE</scope>
    <source>
        <strain evidence="2">ChiSxjej1B13-7958</strain>
    </source>
</reference>
<dbReference type="Proteomes" id="UP000824242">
    <property type="component" value="Unassembled WGS sequence"/>
</dbReference>
<evidence type="ECO:0000313" key="3">
    <source>
        <dbReference type="Proteomes" id="UP000824242"/>
    </source>
</evidence>
<dbReference type="GO" id="GO:0004252">
    <property type="term" value="F:serine-type endopeptidase activity"/>
    <property type="evidence" value="ECO:0007669"/>
    <property type="project" value="InterPro"/>
</dbReference>
<accession>A0A9D1DDA7</accession>
<dbReference type="AlphaFoldDB" id="A0A9D1DDA7"/>